<feature type="domain" description="Transposase IS4-like" evidence="6">
    <location>
        <begin position="122"/>
        <end position="329"/>
    </location>
</feature>
<feature type="region of interest" description="Disordered" evidence="5">
    <location>
        <begin position="370"/>
        <end position="400"/>
    </location>
</feature>
<name>A0ABS4RM08_9BACI</name>
<dbReference type="RefSeq" id="WP_209795161.1">
    <property type="nucleotide sequence ID" value="NZ_JAGIKZ010000059.1"/>
</dbReference>
<keyword evidence="4" id="KW-0233">DNA recombination</keyword>
<keyword evidence="3" id="KW-0238">DNA-binding</keyword>
<evidence type="ECO:0000313" key="7">
    <source>
        <dbReference type="EMBL" id="MBP2243390.1"/>
    </source>
</evidence>
<reference evidence="7 8" key="1">
    <citation type="submission" date="2021-03" db="EMBL/GenBank/DDBJ databases">
        <title>Genomic Encyclopedia of Type Strains, Phase IV (KMG-IV): sequencing the most valuable type-strain genomes for metagenomic binning, comparative biology and taxonomic classification.</title>
        <authorList>
            <person name="Goeker M."/>
        </authorList>
    </citation>
    <scope>NUCLEOTIDE SEQUENCE [LARGE SCALE GENOMIC DNA]</scope>
    <source>
        <strain evidence="7 8">DSM 26675</strain>
    </source>
</reference>
<gene>
    <name evidence="7" type="ORF">J2Z40_004029</name>
</gene>
<dbReference type="InterPro" id="IPR002559">
    <property type="entry name" value="Transposase_11"/>
</dbReference>
<protein>
    <recommendedName>
        <fullName evidence="6">Transposase IS4-like domain-containing protein</fullName>
    </recommendedName>
</protein>
<dbReference type="InterPro" id="IPR047952">
    <property type="entry name" value="Transpos_IS4"/>
</dbReference>
<evidence type="ECO:0000256" key="4">
    <source>
        <dbReference type="ARBA" id="ARBA00023172"/>
    </source>
</evidence>
<feature type="compositionally biased region" description="Basic residues" evidence="5">
    <location>
        <begin position="370"/>
        <end position="393"/>
    </location>
</feature>
<evidence type="ECO:0000256" key="3">
    <source>
        <dbReference type="ARBA" id="ARBA00023125"/>
    </source>
</evidence>
<dbReference type="Proteomes" id="UP001519293">
    <property type="component" value="Unassembled WGS sequence"/>
</dbReference>
<proteinExistence type="inferred from homology"/>
<dbReference type="InterPro" id="IPR012337">
    <property type="entry name" value="RNaseH-like_sf"/>
</dbReference>
<dbReference type="Pfam" id="PF01609">
    <property type="entry name" value="DDE_Tnp_1"/>
    <property type="match status" value="1"/>
</dbReference>
<evidence type="ECO:0000256" key="5">
    <source>
        <dbReference type="SAM" id="MobiDB-lite"/>
    </source>
</evidence>
<sequence>MGNIIPDNTVINKCLDVLNVVKYRCPFKDHGAKKLLTGQAVTLLIKAQLEKKESLESITEGLQSEEDLQHFIKLDTIHASTIYRKLESLSTDYLKQLYQDLIEKIGTKYANKQGLPNIGVLNIIDSTEISLPARSKWAYCSKDKNGVKVHTRLALLDETVKLADKIISSTAAVSDQEATEFLVLANLATYVFDRGYINYNLYYEWDLKDIPFVARVKANSKFTIIHEQLFEENSAVGRDVDVEVRVPKTDKVFNLRLIEYQDDQKRKYRVVTNRWDLKASDIAEIYRLRWEIESFFKWIKQHLNVVKWFNTKPNAVWNQIYIIMIAYALCEWVKLLTGTSKTLWEVLKKLKLYWFKSWQTFIDVLNRKSNRTSKGRRKRGKPGRPRKKPKKYQAQKIINP</sequence>
<evidence type="ECO:0000256" key="2">
    <source>
        <dbReference type="ARBA" id="ARBA00022578"/>
    </source>
</evidence>
<dbReference type="PANTHER" id="PTHR33258">
    <property type="entry name" value="TRANSPOSASE INSL FOR INSERTION SEQUENCE ELEMENT IS186A-RELATED"/>
    <property type="match status" value="1"/>
</dbReference>
<evidence type="ECO:0000313" key="8">
    <source>
        <dbReference type="Proteomes" id="UP001519293"/>
    </source>
</evidence>
<organism evidence="7 8">
    <name type="scientific">Cytobacillus eiseniae</name>
    <dbReference type="NCBI Taxonomy" id="762947"/>
    <lineage>
        <taxon>Bacteria</taxon>
        <taxon>Bacillati</taxon>
        <taxon>Bacillota</taxon>
        <taxon>Bacilli</taxon>
        <taxon>Bacillales</taxon>
        <taxon>Bacillaceae</taxon>
        <taxon>Cytobacillus</taxon>
    </lineage>
</organism>
<dbReference type="EMBL" id="JAGIKZ010000059">
    <property type="protein sequence ID" value="MBP2243390.1"/>
    <property type="molecule type" value="Genomic_DNA"/>
</dbReference>
<keyword evidence="2" id="KW-0815">Transposition</keyword>
<evidence type="ECO:0000259" key="6">
    <source>
        <dbReference type="Pfam" id="PF01609"/>
    </source>
</evidence>
<comment type="similarity">
    <text evidence="1">Belongs to the transposase 11 family.</text>
</comment>
<dbReference type="NCBIfam" id="NF033592">
    <property type="entry name" value="transpos_IS4_1"/>
    <property type="match status" value="1"/>
</dbReference>
<accession>A0ABS4RM08</accession>
<keyword evidence="8" id="KW-1185">Reference proteome</keyword>
<comment type="caution">
    <text evidence="7">The sequence shown here is derived from an EMBL/GenBank/DDBJ whole genome shotgun (WGS) entry which is preliminary data.</text>
</comment>
<evidence type="ECO:0000256" key="1">
    <source>
        <dbReference type="ARBA" id="ARBA00010075"/>
    </source>
</evidence>
<dbReference type="SUPFAM" id="SSF53098">
    <property type="entry name" value="Ribonuclease H-like"/>
    <property type="match status" value="1"/>
</dbReference>
<dbReference type="PANTHER" id="PTHR33258:SF1">
    <property type="entry name" value="TRANSPOSASE INSL FOR INSERTION SEQUENCE ELEMENT IS186A-RELATED"/>
    <property type="match status" value="1"/>
</dbReference>